<feature type="region of interest" description="Disordered" evidence="4">
    <location>
        <begin position="543"/>
        <end position="585"/>
    </location>
</feature>
<dbReference type="EMBL" id="CAXLJL010000778">
    <property type="protein sequence ID" value="CAL5140763.1"/>
    <property type="molecule type" value="Genomic_DNA"/>
</dbReference>
<dbReference type="GO" id="GO:0031012">
    <property type="term" value="C:extracellular matrix"/>
    <property type="evidence" value="ECO:0007669"/>
    <property type="project" value="TreeGrafter"/>
</dbReference>
<dbReference type="InterPro" id="IPR036880">
    <property type="entry name" value="Kunitz_BPTI_sf"/>
</dbReference>
<dbReference type="SMART" id="SM00209">
    <property type="entry name" value="TSP1"/>
    <property type="match status" value="3"/>
</dbReference>
<dbReference type="Gene3D" id="2.60.40.2130">
    <property type="entry name" value="F-spondin domain"/>
    <property type="match status" value="1"/>
</dbReference>
<dbReference type="PANTHER" id="PTHR11311">
    <property type="entry name" value="SPONDIN"/>
    <property type="match status" value="1"/>
</dbReference>
<dbReference type="InterPro" id="IPR009465">
    <property type="entry name" value="Spondin_N"/>
</dbReference>
<dbReference type="Proteomes" id="UP001497525">
    <property type="component" value="Unassembled WGS sequence"/>
</dbReference>
<feature type="chain" id="PRO_5043886963" description="F-spondin" evidence="5">
    <location>
        <begin position="24"/>
        <end position="1006"/>
    </location>
</feature>
<evidence type="ECO:0000313" key="8">
    <source>
        <dbReference type="EMBL" id="CAL5140763.1"/>
    </source>
</evidence>
<dbReference type="PANTHER" id="PTHR11311:SF15">
    <property type="entry name" value="SPONDIN-2"/>
    <property type="match status" value="1"/>
</dbReference>
<evidence type="ECO:0000256" key="3">
    <source>
        <dbReference type="ARBA" id="ARBA00022889"/>
    </source>
</evidence>
<evidence type="ECO:0000259" key="6">
    <source>
        <dbReference type="PROSITE" id="PS50279"/>
    </source>
</evidence>
<accession>A0AAV2TVS6</accession>
<dbReference type="InterPro" id="IPR020901">
    <property type="entry name" value="Prtase_inh_Kunz-CS"/>
</dbReference>
<keyword evidence="5" id="KW-0732">Signal</keyword>
<feature type="domain" description="Spondin" evidence="7">
    <location>
        <begin position="295"/>
        <end position="501"/>
    </location>
</feature>
<dbReference type="InterPro" id="IPR002223">
    <property type="entry name" value="Kunitz_BPTI"/>
</dbReference>
<feature type="domain" description="BPTI/Kunitz inhibitor" evidence="6">
    <location>
        <begin position="833"/>
        <end position="888"/>
    </location>
</feature>
<dbReference type="Gene3D" id="2.20.100.10">
    <property type="entry name" value="Thrombospondin type-1 (TSP1) repeat"/>
    <property type="match status" value="3"/>
</dbReference>
<keyword evidence="2" id="KW-0964">Secreted</keyword>
<dbReference type="Pfam" id="PF00090">
    <property type="entry name" value="TSP_1"/>
    <property type="match status" value="3"/>
</dbReference>
<dbReference type="Pfam" id="PF00014">
    <property type="entry name" value="Kunitz_BPTI"/>
    <property type="match status" value="2"/>
</dbReference>
<gene>
    <name evidence="8" type="ORF">CDAUBV1_LOCUS16058</name>
</gene>
<dbReference type="PROSITE" id="PS51020">
    <property type="entry name" value="SPONDIN"/>
    <property type="match status" value="1"/>
</dbReference>
<dbReference type="AlphaFoldDB" id="A0AAV2TVS6"/>
<dbReference type="InterPro" id="IPR038678">
    <property type="entry name" value="Spondin_N_sf"/>
</dbReference>
<comment type="caution">
    <text evidence="8">The sequence shown here is derived from an EMBL/GenBank/DDBJ whole genome shotgun (WGS) entry which is preliminary data.</text>
</comment>
<keyword evidence="2" id="KW-0272">Extracellular matrix</keyword>
<dbReference type="InterPro" id="IPR036383">
    <property type="entry name" value="TSP1_rpt_sf"/>
</dbReference>
<comment type="subcellular location">
    <subcellularLocation>
        <location evidence="1">Secreted</location>
        <location evidence="1">Extracellular space</location>
        <location evidence="1">Extracellular matrix</location>
    </subcellularLocation>
</comment>
<dbReference type="NCBIfam" id="NF038123">
    <property type="entry name" value="NF038123_dom"/>
    <property type="match status" value="1"/>
</dbReference>
<dbReference type="SUPFAM" id="SSF57362">
    <property type="entry name" value="BPTI-like"/>
    <property type="match status" value="2"/>
</dbReference>
<proteinExistence type="predicted"/>
<protein>
    <recommendedName>
        <fullName evidence="10">F-spondin</fullName>
    </recommendedName>
</protein>
<dbReference type="PROSITE" id="PS50092">
    <property type="entry name" value="TSP1"/>
    <property type="match status" value="3"/>
</dbReference>
<organism evidence="8 9">
    <name type="scientific">Calicophoron daubneyi</name>
    <name type="common">Rumen fluke</name>
    <name type="synonym">Paramphistomum daubneyi</name>
    <dbReference type="NCBI Taxonomy" id="300641"/>
    <lineage>
        <taxon>Eukaryota</taxon>
        <taxon>Metazoa</taxon>
        <taxon>Spiralia</taxon>
        <taxon>Lophotrochozoa</taxon>
        <taxon>Platyhelminthes</taxon>
        <taxon>Trematoda</taxon>
        <taxon>Digenea</taxon>
        <taxon>Plagiorchiida</taxon>
        <taxon>Pronocephalata</taxon>
        <taxon>Paramphistomoidea</taxon>
        <taxon>Paramphistomidae</taxon>
        <taxon>Calicophoron</taxon>
    </lineage>
</organism>
<dbReference type="SUPFAM" id="SSF82895">
    <property type="entry name" value="TSP-1 type 1 repeat"/>
    <property type="match status" value="3"/>
</dbReference>
<evidence type="ECO:0000256" key="4">
    <source>
        <dbReference type="SAM" id="MobiDB-lite"/>
    </source>
</evidence>
<reference evidence="8" key="1">
    <citation type="submission" date="2024-06" db="EMBL/GenBank/DDBJ databases">
        <authorList>
            <person name="Liu X."/>
            <person name="Lenzi L."/>
            <person name="Haldenby T S."/>
            <person name="Uol C."/>
        </authorList>
    </citation>
    <scope>NUCLEOTIDE SEQUENCE</scope>
</reference>
<keyword evidence="3" id="KW-0130">Cell adhesion</keyword>
<feature type="signal peptide" evidence="5">
    <location>
        <begin position="1"/>
        <end position="23"/>
    </location>
</feature>
<feature type="compositionally biased region" description="Polar residues" evidence="4">
    <location>
        <begin position="907"/>
        <end position="929"/>
    </location>
</feature>
<evidence type="ECO:0000256" key="2">
    <source>
        <dbReference type="ARBA" id="ARBA00022530"/>
    </source>
</evidence>
<feature type="region of interest" description="Disordered" evidence="4">
    <location>
        <begin position="899"/>
        <end position="933"/>
    </location>
</feature>
<dbReference type="PROSITE" id="PS50279">
    <property type="entry name" value="BPTI_KUNITZ_2"/>
    <property type="match status" value="2"/>
</dbReference>
<evidence type="ECO:0000256" key="5">
    <source>
        <dbReference type="SAM" id="SignalP"/>
    </source>
</evidence>
<evidence type="ECO:0000313" key="9">
    <source>
        <dbReference type="Proteomes" id="UP001497525"/>
    </source>
</evidence>
<name>A0AAV2TVS6_CALDB</name>
<dbReference type="Pfam" id="PF06468">
    <property type="entry name" value="Spond_N"/>
    <property type="match status" value="1"/>
</dbReference>
<dbReference type="InterPro" id="IPR051418">
    <property type="entry name" value="Spondin/Thrombospondin_T1"/>
</dbReference>
<evidence type="ECO:0000256" key="1">
    <source>
        <dbReference type="ARBA" id="ARBA00004498"/>
    </source>
</evidence>
<feature type="domain" description="BPTI/Kunitz inhibitor" evidence="6">
    <location>
        <begin position="738"/>
        <end position="789"/>
    </location>
</feature>
<dbReference type="Gene3D" id="4.10.410.10">
    <property type="entry name" value="Pancreatic trypsin inhibitor Kunitz domain"/>
    <property type="match status" value="2"/>
</dbReference>
<evidence type="ECO:0008006" key="10">
    <source>
        <dbReference type="Google" id="ProtNLM"/>
    </source>
</evidence>
<dbReference type="InterPro" id="IPR000884">
    <property type="entry name" value="TSP1_rpt"/>
</dbReference>
<sequence length="1006" mass="111131">MMPFNCLLSTCLVLSIFLCDSYAFVWRQNAGGFPAHCSSLRTSITIHRGFTSDRGGYIPMTGGMMGSGDDGFELRVRRASDDAMVSGWYDPGKEYVVTLTNKMDMVGFRDAILWLTPAESKEEEFVDDYSLPTTQDRDKAQAQNSVNRADMLTNHELGSWIHRADRKFGTQARYGCYGLTAERYKNEHSFTTRLVVGWRAPLVSSTLSKMGDQGCVAIYAAVRVHGGHDGVYSGSGKLVKQLCPASSRPVGPVLPAYMTANHQRSEENGGIRRGSDEDENIEVSPKDAMHLDTMQPRDCCACGSATYNLTFQGLWTRETHPKDWPVKNPGLLHWTNLIGATHTPAYRIYQMGDTASAGVAAVCAYGDTTVLRQTLGIAAATASTQQTGKGIGPLQSLISTPGMWSEDTLTEPRSTLIGVNRTHPLITFLTMLGPSPNWCTGIASQSVCQSDCTWVKRITMDLFPWDAGVRHGDTYIPKNGDRKDVPDPIRFITADWMPTNPFTPGQPVARITLERVLPRREWECINHFADGVELFRSDGNTEVVGSGEAKREEASKPNSVQSATGGGLSGSIPKKSRGKTGGGAGGVGLAGDNPLADPSLAQMATFLCITENWSTWSRCSVTCGIGKRERHRAMLVNKKAELCQHVPLVESELCEGRKRTCDFSAPCSLLPWTEWAPCNATCTNNRGRQSRKRYLARLTDRNECMHLFRTDQEKAEGILVETRECAKPDSQCDPVTRCGEGRKDGVPCGNKVPSFYYSAADHACLPFDYLGCKGGRNRFQSKDECEKTCLKAVESLPGWRRERMGLLQYQTSQISSDDKSSCPLKRKKPAEHCGDPMDAGVLCNPWDSTQLVRWYFSPRIRRCVEFVYLGCGGNKNRYPNQTQCMSDCLPEEWEKSKQMAKALAATSKGSDSQSGGTDQLNPSDTSARPNSEEEINMADFKRLDNLWGPKQDCVLTTWSGWGPCSVNNIFEVGTQMRWRSIERPARNGGVPCGLLFDERSCRGARR</sequence>
<evidence type="ECO:0000259" key="7">
    <source>
        <dbReference type="PROSITE" id="PS51020"/>
    </source>
</evidence>
<dbReference type="PROSITE" id="PS00280">
    <property type="entry name" value="BPTI_KUNITZ_1"/>
    <property type="match status" value="2"/>
</dbReference>
<dbReference type="GO" id="GO:0007155">
    <property type="term" value="P:cell adhesion"/>
    <property type="evidence" value="ECO:0007669"/>
    <property type="project" value="UniProtKB-KW"/>
</dbReference>
<dbReference type="SMART" id="SM00131">
    <property type="entry name" value="KU"/>
    <property type="match status" value="2"/>
</dbReference>
<dbReference type="GO" id="GO:0004867">
    <property type="term" value="F:serine-type endopeptidase inhibitor activity"/>
    <property type="evidence" value="ECO:0007669"/>
    <property type="project" value="InterPro"/>
</dbReference>